<organism evidence="2 3">
    <name type="scientific">Clathrospora elynae</name>
    <dbReference type="NCBI Taxonomy" id="706981"/>
    <lineage>
        <taxon>Eukaryota</taxon>
        <taxon>Fungi</taxon>
        <taxon>Dikarya</taxon>
        <taxon>Ascomycota</taxon>
        <taxon>Pezizomycotina</taxon>
        <taxon>Dothideomycetes</taxon>
        <taxon>Pleosporomycetidae</taxon>
        <taxon>Pleosporales</taxon>
        <taxon>Diademaceae</taxon>
        <taxon>Clathrospora</taxon>
    </lineage>
</organism>
<evidence type="ECO:0000313" key="3">
    <source>
        <dbReference type="Proteomes" id="UP000800038"/>
    </source>
</evidence>
<feature type="non-terminal residue" evidence="2">
    <location>
        <position position="114"/>
    </location>
</feature>
<dbReference type="EMBL" id="ML976277">
    <property type="protein sequence ID" value="KAF1935382.1"/>
    <property type="molecule type" value="Genomic_DNA"/>
</dbReference>
<sequence>GEELDDTCIVDKMRKKRGCIMFWGCFSDQTNGAFSILREGVGPFNKESYCECIITLVHRWLCLHPSLNFIQNGAPTAYNIEELQERDVVPIFWPAFSPNLNPIEAVWNRMKDYI</sequence>
<keyword evidence="3" id="KW-1185">Reference proteome</keyword>
<protein>
    <recommendedName>
        <fullName evidence="1">Tc1-like transposase DDE domain-containing protein</fullName>
    </recommendedName>
</protein>
<feature type="domain" description="Tc1-like transposase DDE" evidence="1">
    <location>
        <begin position="82"/>
        <end position="113"/>
    </location>
</feature>
<dbReference type="Proteomes" id="UP000800038">
    <property type="component" value="Unassembled WGS sequence"/>
</dbReference>
<evidence type="ECO:0000313" key="2">
    <source>
        <dbReference type="EMBL" id="KAF1935382.1"/>
    </source>
</evidence>
<dbReference type="Pfam" id="PF13358">
    <property type="entry name" value="DDE_3"/>
    <property type="match status" value="1"/>
</dbReference>
<dbReference type="InterPro" id="IPR038717">
    <property type="entry name" value="Tc1-like_DDE_dom"/>
</dbReference>
<dbReference type="OrthoDB" id="3786552at2759"/>
<dbReference type="Gene3D" id="3.30.420.10">
    <property type="entry name" value="Ribonuclease H-like superfamily/Ribonuclease H"/>
    <property type="match status" value="1"/>
</dbReference>
<reference evidence="2" key="1">
    <citation type="journal article" date="2020" name="Stud. Mycol.">
        <title>101 Dothideomycetes genomes: a test case for predicting lifestyles and emergence of pathogens.</title>
        <authorList>
            <person name="Haridas S."/>
            <person name="Albert R."/>
            <person name="Binder M."/>
            <person name="Bloem J."/>
            <person name="Labutti K."/>
            <person name="Salamov A."/>
            <person name="Andreopoulos B."/>
            <person name="Baker S."/>
            <person name="Barry K."/>
            <person name="Bills G."/>
            <person name="Bluhm B."/>
            <person name="Cannon C."/>
            <person name="Castanera R."/>
            <person name="Culley D."/>
            <person name="Daum C."/>
            <person name="Ezra D."/>
            <person name="Gonzalez J."/>
            <person name="Henrissat B."/>
            <person name="Kuo A."/>
            <person name="Liang C."/>
            <person name="Lipzen A."/>
            <person name="Lutzoni F."/>
            <person name="Magnuson J."/>
            <person name="Mondo S."/>
            <person name="Nolan M."/>
            <person name="Ohm R."/>
            <person name="Pangilinan J."/>
            <person name="Park H.-J."/>
            <person name="Ramirez L."/>
            <person name="Alfaro M."/>
            <person name="Sun H."/>
            <person name="Tritt A."/>
            <person name="Yoshinaga Y."/>
            <person name="Zwiers L.-H."/>
            <person name="Turgeon B."/>
            <person name="Goodwin S."/>
            <person name="Spatafora J."/>
            <person name="Crous P."/>
            <person name="Grigoriev I."/>
        </authorList>
    </citation>
    <scope>NUCLEOTIDE SEQUENCE</scope>
    <source>
        <strain evidence="2">CBS 161.51</strain>
    </source>
</reference>
<dbReference type="InterPro" id="IPR036397">
    <property type="entry name" value="RNaseH_sf"/>
</dbReference>
<accession>A0A6A5S5L5</accession>
<dbReference type="GO" id="GO:0003676">
    <property type="term" value="F:nucleic acid binding"/>
    <property type="evidence" value="ECO:0007669"/>
    <property type="project" value="InterPro"/>
</dbReference>
<dbReference type="AlphaFoldDB" id="A0A6A5S5L5"/>
<proteinExistence type="predicted"/>
<feature type="non-terminal residue" evidence="2">
    <location>
        <position position="1"/>
    </location>
</feature>
<name>A0A6A5S5L5_9PLEO</name>
<gene>
    <name evidence="2" type="ORF">EJ02DRAFT_299081</name>
</gene>
<evidence type="ECO:0000259" key="1">
    <source>
        <dbReference type="Pfam" id="PF13358"/>
    </source>
</evidence>